<evidence type="ECO:0000259" key="1">
    <source>
        <dbReference type="Pfam" id="PF03446"/>
    </source>
</evidence>
<dbReference type="RefSeq" id="WP_251804823.1">
    <property type="nucleotide sequence ID" value="NZ_JAMQOL010000094.1"/>
</dbReference>
<dbReference type="InterPro" id="IPR036291">
    <property type="entry name" value="NAD(P)-bd_dom_sf"/>
</dbReference>
<gene>
    <name evidence="2" type="ORF">LXN57_46935</name>
</gene>
<evidence type="ECO:0000313" key="2">
    <source>
        <dbReference type="EMBL" id="MCM4085088.1"/>
    </source>
</evidence>
<reference evidence="2 3" key="1">
    <citation type="submission" date="2022-06" db="EMBL/GenBank/DDBJ databases">
        <title>Actinoplanes abujensis sp. nov., isolated from Nigerian arid soil.</title>
        <authorList>
            <person name="Ding P."/>
        </authorList>
    </citation>
    <scope>NUCLEOTIDE SEQUENCE [LARGE SCALE GENOMIC DNA]</scope>
    <source>
        <strain evidence="3">TRM88002</strain>
    </source>
</reference>
<sequence>MTASLPRIGWIGLGDQGAPMARAIAEAGYLLHVWARQTSLDALDGIPYQAYRTVAELGSNSDIVGLCLNDDPAAKLRIGLIQRPAGGPQAWRCRQPGLP</sequence>
<dbReference type="InterPro" id="IPR006115">
    <property type="entry name" value="6PGDH_NADP-bd"/>
</dbReference>
<comment type="caution">
    <text evidence="2">The sequence shown here is derived from an EMBL/GenBank/DDBJ whole genome shotgun (WGS) entry which is preliminary data.</text>
</comment>
<name>A0ABT0YG99_9ACTN</name>
<organism evidence="2 3">
    <name type="scientific">Paractinoplanes hotanensis</name>
    <dbReference type="NCBI Taxonomy" id="2906497"/>
    <lineage>
        <taxon>Bacteria</taxon>
        <taxon>Bacillati</taxon>
        <taxon>Actinomycetota</taxon>
        <taxon>Actinomycetes</taxon>
        <taxon>Micromonosporales</taxon>
        <taxon>Micromonosporaceae</taxon>
        <taxon>Paractinoplanes</taxon>
    </lineage>
</organism>
<keyword evidence="3" id="KW-1185">Reference proteome</keyword>
<dbReference type="EMBL" id="JAMQOL010000094">
    <property type="protein sequence ID" value="MCM4085088.1"/>
    <property type="molecule type" value="Genomic_DNA"/>
</dbReference>
<dbReference type="Proteomes" id="UP001523216">
    <property type="component" value="Unassembled WGS sequence"/>
</dbReference>
<dbReference type="Pfam" id="PF03446">
    <property type="entry name" value="NAD_binding_2"/>
    <property type="match status" value="1"/>
</dbReference>
<accession>A0ABT0YG99</accession>
<dbReference type="SUPFAM" id="SSF51735">
    <property type="entry name" value="NAD(P)-binding Rossmann-fold domains"/>
    <property type="match status" value="1"/>
</dbReference>
<protein>
    <submittedName>
        <fullName evidence="2">NAD(P)-binding domain-containing protein</fullName>
    </submittedName>
</protein>
<dbReference type="Gene3D" id="3.40.50.720">
    <property type="entry name" value="NAD(P)-binding Rossmann-like Domain"/>
    <property type="match status" value="1"/>
</dbReference>
<feature type="domain" description="6-phosphogluconate dehydrogenase NADP-binding" evidence="1">
    <location>
        <begin position="7"/>
        <end position="74"/>
    </location>
</feature>
<evidence type="ECO:0000313" key="3">
    <source>
        <dbReference type="Proteomes" id="UP001523216"/>
    </source>
</evidence>
<proteinExistence type="predicted"/>